<name>A0A8S5Q230_9CAUD</name>
<dbReference type="EMBL" id="BK015563">
    <property type="protein sequence ID" value="DAE13040.1"/>
    <property type="molecule type" value="Genomic_DNA"/>
</dbReference>
<evidence type="ECO:0000256" key="1">
    <source>
        <dbReference type="SAM" id="MobiDB-lite"/>
    </source>
</evidence>
<feature type="region of interest" description="Disordered" evidence="1">
    <location>
        <begin position="1"/>
        <end position="38"/>
    </location>
</feature>
<protein>
    <recommendedName>
        <fullName evidence="3">DUF5681 domain-containing protein</fullName>
    </recommendedName>
</protein>
<accession>A0A8S5Q230</accession>
<reference evidence="2" key="1">
    <citation type="journal article" date="2021" name="Proc. Natl. Acad. Sci. U.S.A.">
        <title>A Catalog of Tens of Thousands of Viruses from Human Metagenomes Reveals Hidden Associations with Chronic Diseases.</title>
        <authorList>
            <person name="Tisza M.J."/>
            <person name="Buck C.B."/>
        </authorList>
    </citation>
    <scope>NUCLEOTIDE SEQUENCE</scope>
    <source>
        <strain evidence="2">CtKHH22</strain>
    </source>
</reference>
<sequence>MPLSRDESKRKKQLANLEKGKFKKGGVGNPKGRPPKPKTMSLFIEEMKEKGYEVPSSQIIAESFLYIATLPEDELKAVLADKSRPMMQRIIAKGILDKKGLDVLERVIDRAYGKIQRIDLTSKGEQIKQDPLQVHVVTNNEEYQKILAEIQKEKEKKDAEPDRTAE</sequence>
<evidence type="ECO:0008006" key="3">
    <source>
        <dbReference type="Google" id="ProtNLM"/>
    </source>
</evidence>
<proteinExistence type="predicted"/>
<organism evidence="2">
    <name type="scientific">Siphoviridae sp. ctKHH22</name>
    <dbReference type="NCBI Taxonomy" id="2825439"/>
    <lineage>
        <taxon>Viruses</taxon>
        <taxon>Duplodnaviria</taxon>
        <taxon>Heunggongvirae</taxon>
        <taxon>Uroviricota</taxon>
        <taxon>Caudoviricetes</taxon>
    </lineage>
</organism>
<evidence type="ECO:0000313" key="2">
    <source>
        <dbReference type="EMBL" id="DAE13040.1"/>
    </source>
</evidence>